<feature type="domain" description="SAF" evidence="5">
    <location>
        <begin position="22"/>
        <end position="82"/>
    </location>
</feature>
<name>A0A1V2H3H4_9PROT</name>
<dbReference type="SMART" id="SM00858">
    <property type="entry name" value="SAF"/>
    <property type="match status" value="1"/>
</dbReference>
<reference evidence="6 7" key="1">
    <citation type="submission" date="2016-10" db="EMBL/GenBank/DDBJ databases">
        <title>Draft Genome sequence of Roseomonas sp. strain M3.</title>
        <authorList>
            <person name="Subhash Y."/>
            <person name="Lee S."/>
        </authorList>
    </citation>
    <scope>NUCLEOTIDE SEQUENCE [LARGE SCALE GENOMIC DNA]</scope>
    <source>
        <strain evidence="6 7">M3</strain>
    </source>
</reference>
<dbReference type="PANTHER" id="PTHR36307:SF1">
    <property type="entry name" value="FLAGELLA BASAL BODY P-RING FORMATION PROTEIN FLGA"/>
    <property type="match status" value="1"/>
</dbReference>
<accession>A0A1V2H3H4</accession>
<dbReference type="NCBIfam" id="TIGR03170">
    <property type="entry name" value="flgA_cterm"/>
    <property type="match status" value="1"/>
</dbReference>
<dbReference type="Gene3D" id="3.90.1210.10">
    <property type="entry name" value="Antifreeze-like/N-acetylneuraminic acid synthase C-terminal domain"/>
    <property type="match status" value="1"/>
</dbReference>
<comment type="similarity">
    <text evidence="4">Belongs to the FlgA family.</text>
</comment>
<dbReference type="InterPro" id="IPR013974">
    <property type="entry name" value="SAF"/>
</dbReference>
<dbReference type="EMBL" id="MLCO01000089">
    <property type="protein sequence ID" value="ONG54048.1"/>
    <property type="molecule type" value="Genomic_DNA"/>
</dbReference>
<dbReference type="CDD" id="cd11614">
    <property type="entry name" value="SAF_CpaB_FlgA_like"/>
    <property type="match status" value="1"/>
</dbReference>
<dbReference type="Pfam" id="PF13144">
    <property type="entry name" value="ChapFlgA"/>
    <property type="match status" value="1"/>
</dbReference>
<evidence type="ECO:0000313" key="7">
    <source>
        <dbReference type="Proteomes" id="UP000188879"/>
    </source>
</evidence>
<dbReference type="GO" id="GO:0044780">
    <property type="term" value="P:bacterial-type flagellum assembly"/>
    <property type="evidence" value="ECO:0007669"/>
    <property type="project" value="InterPro"/>
</dbReference>
<proteinExistence type="inferred from homology"/>
<keyword evidence="3 4" id="KW-0574">Periplasm</keyword>
<keyword evidence="6" id="KW-0966">Cell projection</keyword>
<keyword evidence="6" id="KW-0969">Cilium</keyword>
<comment type="function">
    <text evidence="4">Involved in the assembly process of the P-ring formation. It may associate with FlgF on the rod constituting a structure essential for the P-ring assembly or may act as a modulator protein for the P-ring assembly.</text>
</comment>
<evidence type="ECO:0000259" key="5">
    <source>
        <dbReference type="SMART" id="SM00858"/>
    </source>
</evidence>
<feature type="chain" id="PRO_5011825203" description="Flagella basal body P-ring formation protein FlgA" evidence="4">
    <location>
        <begin position="22"/>
        <end position="146"/>
    </location>
</feature>
<gene>
    <name evidence="6" type="ORF">BKE38_10810</name>
</gene>
<dbReference type="GO" id="GO:0042597">
    <property type="term" value="C:periplasmic space"/>
    <property type="evidence" value="ECO:0007669"/>
    <property type="project" value="UniProtKB-SubCell"/>
</dbReference>
<evidence type="ECO:0000256" key="2">
    <source>
        <dbReference type="ARBA" id="ARBA00022729"/>
    </source>
</evidence>
<evidence type="ECO:0000256" key="3">
    <source>
        <dbReference type="ARBA" id="ARBA00022764"/>
    </source>
</evidence>
<dbReference type="PANTHER" id="PTHR36307">
    <property type="entry name" value="FLAGELLA BASAL BODY P-RING FORMATION PROTEIN FLGA"/>
    <property type="match status" value="1"/>
</dbReference>
<evidence type="ECO:0000256" key="4">
    <source>
        <dbReference type="RuleBase" id="RU362063"/>
    </source>
</evidence>
<organism evidence="6 7">
    <name type="scientific">Teichococcus deserti</name>
    <dbReference type="NCBI Taxonomy" id="1817963"/>
    <lineage>
        <taxon>Bacteria</taxon>
        <taxon>Pseudomonadati</taxon>
        <taxon>Pseudomonadota</taxon>
        <taxon>Alphaproteobacteria</taxon>
        <taxon>Acetobacterales</taxon>
        <taxon>Roseomonadaceae</taxon>
        <taxon>Roseomonas</taxon>
    </lineage>
</organism>
<dbReference type="AlphaFoldDB" id="A0A1V2H3H4"/>
<dbReference type="InterPro" id="IPR017585">
    <property type="entry name" value="SAF_FlgA"/>
</dbReference>
<keyword evidence="6" id="KW-0282">Flagellum</keyword>
<dbReference type="OrthoDB" id="7619725at2"/>
<keyword evidence="4" id="KW-1005">Bacterial flagellum biogenesis</keyword>
<protein>
    <recommendedName>
        <fullName evidence="4">Flagella basal body P-ring formation protein FlgA</fullName>
    </recommendedName>
</protein>
<sequence>MSLWLPPLVAALLLSAAPVAAREVWHATRQLAPGDIIASQDVEAMAPRRPMPGLIEAERNLVGLEVKRRVRGSAALTERDVGEPSAIRSTQMIRVFWKRAGVTLEMEGRAMESGALGEMIRVHNPRSGRTIRALVVADGTAEVRAP</sequence>
<dbReference type="Proteomes" id="UP000188879">
    <property type="component" value="Unassembled WGS sequence"/>
</dbReference>
<dbReference type="RefSeq" id="WP_076957367.1">
    <property type="nucleotide sequence ID" value="NZ_MLCO01000089.1"/>
</dbReference>
<keyword evidence="2 4" id="KW-0732">Signal</keyword>
<dbReference type="Gene3D" id="2.30.30.760">
    <property type="match status" value="1"/>
</dbReference>
<comment type="caution">
    <text evidence="6">The sequence shown here is derived from an EMBL/GenBank/DDBJ whole genome shotgun (WGS) entry which is preliminary data.</text>
</comment>
<evidence type="ECO:0000256" key="1">
    <source>
        <dbReference type="ARBA" id="ARBA00004418"/>
    </source>
</evidence>
<comment type="subcellular location">
    <subcellularLocation>
        <location evidence="1 4">Periplasm</location>
    </subcellularLocation>
</comment>
<keyword evidence="7" id="KW-1185">Reference proteome</keyword>
<evidence type="ECO:0000313" key="6">
    <source>
        <dbReference type="EMBL" id="ONG54048.1"/>
    </source>
</evidence>
<feature type="signal peptide" evidence="4">
    <location>
        <begin position="1"/>
        <end position="21"/>
    </location>
</feature>
<dbReference type="InterPro" id="IPR039246">
    <property type="entry name" value="Flagellar_FlgA"/>
</dbReference>